<sequence length="57" mass="6602">MKMRCMLCGKIFEEELVNTDPYDDDDDIPKKSLSVCLRCKAKLKHEADDSQKIPKPM</sequence>
<reference evidence="2" key="1">
    <citation type="journal article" date="2015" name="MBio">
        <title>Genome-Resolved Metagenomic Analysis Reveals Roles for Candidate Phyla and Other Microbial Community Members in Biogeochemical Transformations in Oil Reservoirs.</title>
        <authorList>
            <person name="Hu P."/>
            <person name="Tom L."/>
            <person name="Singh A."/>
            <person name="Thomas B.C."/>
            <person name="Baker B.J."/>
            <person name="Piceno Y.M."/>
            <person name="Andersen G.L."/>
            <person name="Banfield J.F."/>
        </authorList>
    </citation>
    <scope>NUCLEOTIDE SEQUENCE [LARGE SCALE GENOMIC DNA]</scope>
</reference>
<organism evidence="1 2">
    <name type="scientific">Pelotomaculum thermopropionicum</name>
    <dbReference type="NCBI Taxonomy" id="110500"/>
    <lineage>
        <taxon>Bacteria</taxon>
        <taxon>Bacillati</taxon>
        <taxon>Bacillota</taxon>
        <taxon>Clostridia</taxon>
        <taxon>Eubacteriales</taxon>
        <taxon>Desulfotomaculaceae</taxon>
        <taxon>Pelotomaculum</taxon>
    </lineage>
</organism>
<dbReference type="AlphaFoldDB" id="A0A117M378"/>
<dbReference type="EMBL" id="LGGS01000122">
    <property type="protein sequence ID" value="KUK81882.1"/>
    <property type="molecule type" value="Genomic_DNA"/>
</dbReference>
<proteinExistence type="predicted"/>
<dbReference type="Proteomes" id="UP000054705">
    <property type="component" value="Unassembled WGS sequence"/>
</dbReference>
<accession>A0A117M378</accession>
<comment type="caution">
    <text evidence="1">The sequence shown here is derived from an EMBL/GenBank/DDBJ whole genome shotgun (WGS) entry which is preliminary data.</text>
</comment>
<evidence type="ECO:0000313" key="2">
    <source>
        <dbReference type="Proteomes" id="UP000054705"/>
    </source>
</evidence>
<name>A0A117M378_9FIRM</name>
<gene>
    <name evidence="1" type="ORF">XD97_0547</name>
</gene>
<protein>
    <submittedName>
        <fullName evidence="1">Uncharacterized protein</fullName>
    </submittedName>
</protein>
<evidence type="ECO:0000313" key="1">
    <source>
        <dbReference type="EMBL" id="KUK81882.1"/>
    </source>
</evidence>